<proteinExistence type="predicted"/>
<name>K5BBP8_MYCHD</name>
<dbReference type="eggNOG" id="ENOG5032965">
    <property type="taxonomic scope" value="Bacteria"/>
</dbReference>
<dbReference type="OrthoDB" id="4459650at2"/>
<dbReference type="AlphaFoldDB" id="K5BBP8"/>
<dbReference type="EMBL" id="AMRA01000041">
    <property type="protein sequence ID" value="EKF24365.1"/>
    <property type="molecule type" value="Genomic_DNA"/>
</dbReference>
<reference evidence="1 2" key="1">
    <citation type="journal article" date="2012" name="J. Bacteriol.">
        <title>Genome sequence of Mycobacterium hassiacum DSM 44199, a rare source of heat-stable mycobacterial proteins.</title>
        <authorList>
            <person name="Tiago I."/>
            <person name="Maranha A."/>
            <person name="Mendes V."/>
            <person name="Alarico S."/>
            <person name="Moynihan P.J."/>
            <person name="Clarke A.J."/>
            <person name="Macedo-Ribeiro S."/>
            <person name="Pereira P.J."/>
            <person name="Empadinhas N."/>
        </authorList>
    </citation>
    <scope>NUCLEOTIDE SEQUENCE [LARGE SCALE GENOMIC DNA]</scope>
    <source>
        <strain evidence="2">DSM 44199 / CIP 105218 / JCM 12690 / 3849</strain>
    </source>
</reference>
<accession>K5BBP8</accession>
<comment type="caution">
    <text evidence="1">The sequence shown here is derived from an EMBL/GenBank/DDBJ whole genome shotgun (WGS) entry which is preliminary data.</text>
</comment>
<evidence type="ECO:0000313" key="1">
    <source>
        <dbReference type="EMBL" id="EKF24365.1"/>
    </source>
</evidence>
<protein>
    <submittedName>
        <fullName evidence="1">Uncharacterized protein</fullName>
    </submittedName>
</protein>
<sequence>MTYASDKMGTSLAARQAEPDFSATYTLVTDCSSGLCIATVVDGPAPSNPTIPQPIRYTWDGARWQYSYNWQWDCFLGDGAPRVYAPARSRVFYAPDDTGSLFGTWHTEILSGPCRGTVTMPVAAYPV</sequence>
<gene>
    <name evidence="1" type="ORF">C731_1570</name>
</gene>
<organism evidence="1 2">
    <name type="scientific">Mycolicibacterium hassiacum (strain DSM 44199 / CIP 105218 / JCM 12690 / 3849)</name>
    <name type="common">Mycobacterium hassiacum</name>
    <dbReference type="NCBI Taxonomy" id="1122247"/>
    <lineage>
        <taxon>Bacteria</taxon>
        <taxon>Bacillati</taxon>
        <taxon>Actinomycetota</taxon>
        <taxon>Actinomycetes</taxon>
        <taxon>Mycobacteriales</taxon>
        <taxon>Mycobacteriaceae</taxon>
        <taxon>Mycolicibacterium</taxon>
    </lineage>
</organism>
<dbReference type="Proteomes" id="UP000006265">
    <property type="component" value="Unassembled WGS sequence"/>
</dbReference>
<dbReference type="PATRIC" id="fig|1122247.3.peg.1508"/>
<keyword evidence="2" id="KW-1185">Reference proteome</keyword>
<evidence type="ECO:0000313" key="2">
    <source>
        <dbReference type="Proteomes" id="UP000006265"/>
    </source>
</evidence>